<keyword evidence="2" id="KW-0624">Polysaccharide degradation</keyword>
<dbReference type="Pfam" id="PF04616">
    <property type="entry name" value="Glyco_hydro_43"/>
    <property type="match status" value="1"/>
</dbReference>
<dbReference type="CDD" id="cd04084">
    <property type="entry name" value="CBM6_xylanase-like"/>
    <property type="match status" value="1"/>
</dbReference>
<evidence type="ECO:0000313" key="8">
    <source>
        <dbReference type="EMBL" id="BAV13118.1"/>
    </source>
</evidence>
<evidence type="ECO:0000256" key="2">
    <source>
        <dbReference type="ARBA" id="ARBA00022651"/>
    </source>
</evidence>
<evidence type="ECO:0000256" key="4">
    <source>
        <dbReference type="ARBA" id="ARBA00023277"/>
    </source>
</evidence>
<evidence type="ECO:0000256" key="1">
    <source>
        <dbReference type="ARBA" id="ARBA00009865"/>
    </source>
</evidence>
<name>A0A173MZV2_CLOCL</name>
<dbReference type="AlphaFoldDB" id="A0A173MZV2"/>
<reference evidence="8" key="1">
    <citation type="submission" date="2009-04" db="EMBL/GenBank/DDBJ databases">
        <title>Clostridium cellulovorans cellulosomal and noncellulosomal genes.</title>
        <authorList>
            <person name="Tamaru Y."/>
        </authorList>
    </citation>
    <scope>NUCLEOTIDE SEQUENCE</scope>
</reference>
<keyword evidence="2" id="KW-0858">Xylan degradation</keyword>
<dbReference type="PANTHER" id="PTHR43772:SF2">
    <property type="entry name" value="PUTATIVE (AFU_ORTHOLOGUE AFUA_2G04480)-RELATED"/>
    <property type="match status" value="1"/>
</dbReference>
<organism evidence="8">
    <name type="scientific">Clostridium cellulovorans</name>
    <dbReference type="NCBI Taxonomy" id="1493"/>
    <lineage>
        <taxon>Bacteria</taxon>
        <taxon>Bacillati</taxon>
        <taxon>Bacillota</taxon>
        <taxon>Clostridia</taxon>
        <taxon>Eubacteriales</taxon>
        <taxon>Clostridiaceae</taxon>
        <taxon>Clostridium</taxon>
    </lineage>
</organism>
<keyword evidence="4" id="KW-0119">Carbohydrate metabolism</keyword>
<keyword evidence="5 7" id="KW-0326">Glycosidase</keyword>
<proteinExistence type="inferred from homology"/>
<dbReference type="InterPro" id="IPR006710">
    <property type="entry name" value="Glyco_hydro_43"/>
</dbReference>
<dbReference type="InterPro" id="IPR023296">
    <property type="entry name" value="Glyco_hydro_beta-prop_sf"/>
</dbReference>
<dbReference type="CDD" id="cd18620">
    <property type="entry name" value="GH43_XylA-like"/>
    <property type="match status" value="1"/>
</dbReference>
<dbReference type="GO" id="GO:0004553">
    <property type="term" value="F:hydrolase activity, hydrolyzing O-glycosyl compounds"/>
    <property type="evidence" value="ECO:0007669"/>
    <property type="project" value="InterPro"/>
</dbReference>
<evidence type="ECO:0000256" key="7">
    <source>
        <dbReference type="RuleBase" id="RU361187"/>
    </source>
</evidence>
<dbReference type="Gene3D" id="2.115.10.20">
    <property type="entry name" value="Glycosyl hydrolase domain, family 43"/>
    <property type="match status" value="1"/>
</dbReference>
<gene>
    <name evidence="8" type="primary">Bxyl43D</name>
</gene>
<protein>
    <submittedName>
        <fullName evidence="8">Beta-xylosidase</fullName>
    </submittedName>
</protein>
<dbReference type="GO" id="GO:0045493">
    <property type="term" value="P:xylan catabolic process"/>
    <property type="evidence" value="ECO:0007669"/>
    <property type="project" value="UniProtKB-KW"/>
</dbReference>
<keyword evidence="3 7" id="KW-0378">Hydrolase</keyword>
<dbReference type="Gene3D" id="2.60.120.260">
    <property type="entry name" value="Galactose-binding domain-like"/>
    <property type="match status" value="1"/>
</dbReference>
<accession>A0A173MZV2</accession>
<feature type="site" description="Important for catalytic activity, responsible for pKa modulation of the active site Glu and correct orientation of both the proton donor and substrate" evidence="6">
    <location>
        <position position="143"/>
    </location>
</feature>
<dbReference type="SUPFAM" id="SSF75005">
    <property type="entry name" value="Arabinanase/levansucrase/invertase"/>
    <property type="match status" value="1"/>
</dbReference>
<evidence type="ECO:0000256" key="5">
    <source>
        <dbReference type="ARBA" id="ARBA00023295"/>
    </source>
</evidence>
<dbReference type="PANTHER" id="PTHR43772">
    <property type="entry name" value="ENDO-1,4-BETA-XYLANASE"/>
    <property type="match status" value="1"/>
</dbReference>
<dbReference type="EMBL" id="AB499219">
    <property type="protein sequence ID" value="BAV13118.1"/>
    <property type="molecule type" value="Genomic_DNA"/>
</dbReference>
<evidence type="ECO:0000256" key="6">
    <source>
        <dbReference type="PIRSR" id="PIRSR606710-2"/>
    </source>
</evidence>
<sequence>MPNPYLPLWEYIPDGEPRVFGERIYVYGSHDNAGSDKFCDFKLKVWSAPLDDLNNWTCHGHIFHTRDDRDHKSDTPWTDGDLYAPDVVQKDGKYYLYAYIMGAKGCVAVSDRPEGPFELLSKYKYEVVEGEGNDSFNGGWFIDPGVLVDDDGRVYVYCGYESSFVAEINPDNMYEIIDGTYQKDIIPIEEPFRFFEACSPRKIEDTYYLIYSPRVGSRLVYATSKSPTGPFEYRGVIVDNGVNYPGGNNHGSICNINNQWYIFYHRMTNGTVMSRRACVEKIELLSDGTIPEVEMTSLGFENSLSPYKMTPAEIACVLKGGCFITERNLASRPVTAIISGCIIGYKYFDFGEDFSTETMKFSAVVKGTGCKAKIKILLDDYENGEEIGVCEIGADDGVYTAIVKNVTGRHALYFLVEDSFGGWFTDMFKGRHLFELESFVFMK</sequence>
<dbReference type="OMA" id="TEDIPWV"/>
<evidence type="ECO:0000256" key="3">
    <source>
        <dbReference type="ARBA" id="ARBA00022801"/>
    </source>
</evidence>
<comment type="similarity">
    <text evidence="1 7">Belongs to the glycosyl hydrolase 43 family.</text>
</comment>
<dbReference type="InterPro" id="IPR052176">
    <property type="entry name" value="Glycosyl_Hydrlase_43_Enz"/>
</dbReference>